<dbReference type="AlphaFoldDB" id="A0A2G9CB42"/>
<dbReference type="RefSeq" id="WP_099862105.1">
    <property type="nucleotide sequence ID" value="NZ_PEOG01000032.1"/>
</dbReference>
<evidence type="ECO:0000313" key="3">
    <source>
        <dbReference type="Proteomes" id="UP000231501"/>
    </source>
</evidence>
<reference evidence="2 3" key="1">
    <citation type="submission" date="2017-11" db="EMBL/GenBank/DDBJ databases">
        <title>Draft genome sequence of Mitsuaria sp. HWN-4.</title>
        <authorList>
            <person name="Gundlapally S.R."/>
        </authorList>
    </citation>
    <scope>NUCLEOTIDE SEQUENCE [LARGE SCALE GENOMIC DNA]</scope>
    <source>
        <strain evidence="2 3">HWN-4</strain>
    </source>
</reference>
<feature type="region of interest" description="Disordered" evidence="1">
    <location>
        <begin position="1"/>
        <end position="26"/>
    </location>
</feature>
<organism evidence="2 3">
    <name type="scientific">Roseateles chitinivorans</name>
    <dbReference type="NCBI Taxonomy" id="2917965"/>
    <lineage>
        <taxon>Bacteria</taxon>
        <taxon>Pseudomonadati</taxon>
        <taxon>Pseudomonadota</taxon>
        <taxon>Betaproteobacteria</taxon>
        <taxon>Burkholderiales</taxon>
        <taxon>Sphaerotilaceae</taxon>
        <taxon>Roseateles</taxon>
    </lineage>
</organism>
<name>A0A2G9CB42_9BURK</name>
<dbReference type="Proteomes" id="UP000231501">
    <property type="component" value="Unassembled WGS sequence"/>
</dbReference>
<comment type="caution">
    <text evidence="2">The sequence shown here is derived from an EMBL/GenBank/DDBJ whole genome shotgun (WGS) entry which is preliminary data.</text>
</comment>
<keyword evidence="3" id="KW-1185">Reference proteome</keyword>
<dbReference type="EMBL" id="PEOG01000032">
    <property type="protein sequence ID" value="PIM52729.1"/>
    <property type="molecule type" value="Genomic_DNA"/>
</dbReference>
<evidence type="ECO:0000256" key="1">
    <source>
        <dbReference type="SAM" id="MobiDB-lite"/>
    </source>
</evidence>
<proteinExistence type="predicted"/>
<protein>
    <submittedName>
        <fullName evidence="2">Uncharacterized protein</fullName>
    </submittedName>
</protein>
<sequence length="72" mass="8333">MLATAYHRPYRDRQVHKPTPATEHPHDAIVQRGGRAELRHNPTDAVRKAVTVAAKAGVTYWLWQHRRRDGTR</sequence>
<gene>
    <name evidence="2" type="ORF">CS062_13260</name>
</gene>
<accession>A0A2G9CB42</accession>
<evidence type="ECO:0000313" key="2">
    <source>
        <dbReference type="EMBL" id="PIM52729.1"/>
    </source>
</evidence>